<organism evidence="1 2">
    <name type="scientific">Gnathostoma spinigerum</name>
    <dbReference type="NCBI Taxonomy" id="75299"/>
    <lineage>
        <taxon>Eukaryota</taxon>
        <taxon>Metazoa</taxon>
        <taxon>Ecdysozoa</taxon>
        <taxon>Nematoda</taxon>
        <taxon>Chromadorea</taxon>
        <taxon>Rhabditida</taxon>
        <taxon>Spirurina</taxon>
        <taxon>Gnathostomatomorpha</taxon>
        <taxon>Gnathostomatoidea</taxon>
        <taxon>Gnathostomatidae</taxon>
        <taxon>Gnathostoma</taxon>
    </lineage>
</organism>
<evidence type="ECO:0000313" key="1">
    <source>
        <dbReference type="EMBL" id="MFH4977147.1"/>
    </source>
</evidence>
<dbReference type="Gene3D" id="3.30.160.20">
    <property type="match status" value="1"/>
</dbReference>
<protein>
    <submittedName>
        <fullName evidence="1">Uncharacterized protein</fullName>
    </submittedName>
</protein>
<dbReference type="Proteomes" id="UP001608902">
    <property type="component" value="Unassembled WGS sequence"/>
</dbReference>
<comment type="caution">
    <text evidence="1">The sequence shown here is derived from an EMBL/GenBank/DDBJ whole genome shotgun (WGS) entry which is preliminary data.</text>
</comment>
<keyword evidence="2" id="KW-1185">Reference proteome</keyword>
<name>A0ABD6EKB8_9BILA</name>
<dbReference type="PANTHER" id="PTHR11075">
    <property type="entry name" value="PEPTIDE CHAIN RELEASE FACTOR"/>
    <property type="match status" value="1"/>
</dbReference>
<proteinExistence type="predicted"/>
<dbReference type="PANTHER" id="PTHR11075:SF54">
    <property type="entry name" value="LARGE RIBOSOMAL SUBUNIT PROTEIN ML62"/>
    <property type="match status" value="1"/>
</dbReference>
<reference evidence="1 2" key="1">
    <citation type="submission" date="2024-08" db="EMBL/GenBank/DDBJ databases">
        <title>Gnathostoma spinigerum genome.</title>
        <authorList>
            <person name="Gonzalez-Bertolin B."/>
            <person name="Monzon S."/>
            <person name="Zaballos A."/>
            <person name="Jimenez P."/>
            <person name="Dekumyoy P."/>
            <person name="Varona S."/>
            <person name="Cuesta I."/>
            <person name="Sumanam S."/>
            <person name="Adisakwattana P."/>
            <person name="Gasser R.B."/>
            <person name="Hernandez-Gonzalez A."/>
            <person name="Young N.D."/>
            <person name="Perteguer M.J."/>
        </authorList>
    </citation>
    <scope>NUCLEOTIDE SEQUENCE [LARGE SCALE GENOMIC DNA]</scope>
    <source>
        <strain evidence="1">AL3</strain>
        <tissue evidence="1">Liver</tissue>
    </source>
</reference>
<dbReference type="EMBL" id="JBGFUD010002093">
    <property type="protein sequence ID" value="MFH4977147.1"/>
    <property type="molecule type" value="Genomic_DNA"/>
</dbReference>
<sequence>MRLTVLSRVHSCLSLLASAEYAATIESLPFLAHSDVSKFSKQVCFDDIEKVPVVELRVPLNDFTWPSSSLKKRFEEKYAHRIDREGNLVVESRRTRTEQLNYADCLDKLRTAIIKCHEDLVSETIAEQPCERLRAKTEAARMLQKYRMS</sequence>
<dbReference type="InterPro" id="IPR052104">
    <property type="entry name" value="Mito_Release_Factor_mL62"/>
</dbReference>
<accession>A0ABD6EKB8</accession>
<evidence type="ECO:0000313" key="2">
    <source>
        <dbReference type="Proteomes" id="UP001608902"/>
    </source>
</evidence>
<dbReference type="AlphaFoldDB" id="A0ABD6EKB8"/>
<dbReference type="SUPFAM" id="SSF110916">
    <property type="entry name" value="Peptidyl-tRNA hydrolase domain-like"/>
    <property type="match status" value="1"/>
</dbReference>
<gene>
    <name evidence="1" type="ORF">AB6A40_003856</name>
</gene>